<dbReference type="GeneID" id="11817940"/>
<keyword evidence="2" id="KW-1133">Transmembrane helix</keyword>
<proteinExistence type="predicted"/>
<keyword evidence="2" id="KW-0472">Membrane</keyword>
<feature type="transmembrane region" description="Helical" evidence="2">
    <location>
        <begin position="266"/>
        <end position="286"/>
    </location>
</feature>
<evidence type="ECO:0000313" key="4">
    <source>
        <dbReference type="Proteomes" id="UP000007841"/>
    </source>
</evidence>
<evidence type="ECO:0000256" key="2">
    <source>
        <dbReference type="SAM" id="Phobius"/>
    </source>
</evidence>
<feature type="transmembrane region" description="Helical" evidence="2">
    <location>
        <begin position="298"/>
        <end position="319"/>
    </location>
</feature>
<evidence type="ECO:0000256" key="1">
    <source>
        <dbReference type="SAM" id="Coils"/>
    </source>
</evidence>
<accession>A0A0H3GY02</accession>
<dbReference type="RefSeq" id="WP_014342108.1">
    <property type="nucleotide sequence ID" value="NC_016838.1"/>
</dbReference>
<name>A0A0H3GY02_KLEPH</name>
<dbReference type="EMBL" id="CP003223">
    <property type="protein sequence ID" value="AEW91952.1"/>
    <property type="molecule type" value="Genomic_DNA"/>
</dbReference>
<organism evidence="3 4">
    <name type="scientific">Klebsiella pneumoniae subsp. pneumoniae (strain HS11286)</name>
    <dbReference type="NCBI Taxonomy" id="1125630"/>
    <lineage>
        <taxon>Bacteria</taxon>
        <taxon>Pseudomonadati</taxon>
        <taxon>Pseudomonadota</taxon>
        <taxon>Gammaproteobacteria</taxon>
        <taxon>Enterobacterales</taxon>
        <taxon>Enterobacteriaceae</taxon>
        <taxon>Klebsiella/Raoultella group</taxon>
        <taxon>Klebsiella</taxon>
        <taxon>Klebsiella pneumoniae complex</taxon>
    </lineage>
</organism>
<evidence type="ECO:0000313" key="3">
    <source>
        <dbReference type="EMBL" id="AEW91952.1"/>
    </source>
</evidence>
<keyword evidence="3" id="KW-0614">Plasmid</keyword>
<sequence>MKNHADCSKEECMTLWTDSYQSSINSISNYIEMNFPPYSDIPDNLFQVDDSKLADCIIVVAWRYFRNLYIHRRDSLNKYTSYTQKFLNQGNIPSLGDLKDDKFYFLNKILRIIFEYNFWASDDFGPPMYLKPEILEKLDRLKPLTDFPVNFIAIERSMPAAMTKDLLLSNNFASLIKIATTVEEFENTIYQQIDRGLEDVNNKTNVLKEQIEGLIDSSDSSIKSLKEYEAKLHDYENDYNFALLSKAFSTLLKNKRSECATNHRSITIFSMWLIATPLLTLLNHIFNFYPVEFNLNALFYFLPILSLELLFFYFMRLYYIEGKSIKAQILQIEQRLSLCEFIHDYVEKKNNSGADKESWSLFEKLIFSPIQVSSENIPSLLDGASSIAELAGKVLSKDSK</sequence>
<dbReference type="RefSeq" id="YP_005220851.1">
    <property type="nucleotide sequence ID" value="NC_016838.1"/>
</dbReference>
<geneLocation type="plasmid" evidence="3 4">
    <name>pKPHS1</name>
</geneLocation>
<dbReference type="KEGG" id="kpm:KPHS_p100440"/>
<feature type="coiled-coil region" evidence="1">
    <location>
        <begin position="197"/>
        <end position="245"/>
    </location>
</feature>
<dbReference type="Proteomes" id="UP000007841">
    <property type="component" value="Plasmid pKPHS1"/>
</dbReference>
<gene>
    <name evidence="3" type="ordered locus">KPHS_p100440</name>
</gene>
<protein>
    <submittedName>
        <fullName evidence="3">Uncharacterized protein</fullName>
    </submittedName>
</protein>
<keyword evidence="2" id="KW-0812">Transmembrane</keyword>
<dbReference type="AlphaFoldDB" id="A0A0H3GY02"/>
<keyword evidence="1" id="KW-0175">Coiled coil</keyword>
<keyword evidence="4" id="KW-1185">Reference proteome</keyword>
<reference evidence="4" key="1">
    <citation type="journal article" date="2012" name="J. Bacteriol.">
        <title>Complete genome sequence of Klebsiella pneumoniae subsp. pneumoniae HS11286, a multidrug-resistant strain isolated from human sputum.</title>
        <authorList>
            <person name="Liu P."/>
            <person name="Li P."/>
            <person name="Jiang X."/>
            <person name="Bi D."/>
            <person name="Xie Y."/>
            <person name="Tai C."/>
            <person name="Deng Z."/>
            <person name="Rajakumar K."/>
            <person name="Ou H.Y."/>
        </authorList>
    </citation>
    <scope>NUCLEOTIDE SEQUENCE [LARGE SCALE GENOMIC DNA]</scope>
    <source>
        <strain evidence="4">HS11286</strain>
        <plasmid evidence="4">pKPHS1</plasmid>
    </source>
</reference>
<dbReference type="HOGENOM" id="CLU_059907_0_0_6"/>
<dbReference type="PATRIC" id="fig|1125630.4.peg.5233"/>